<evidence type="ECO:0000256" key="1">
    <source>
        <dbReference type="ARBA" id="ARBA00022536"/>
    </source>
</evidence>
<dbReference type="InterPro" id="IPR028916">
    <property type="entry name" value="Tox-GHH_dom"/>
</dbReference>
<dbReference type="Proteomes" id="UP000019118">
    <property type="component" value="Unassembled WGS sequence"/>
</dbReference>
<dbReference type="GO" id="GO:0008045">
    <property type="term" value="P:motor neuron axon guidance"/>
    <property type="evidence" value="ECO:0007669"/>
    <property type="project" value="TreeGrafter"/>
</dbReference>
<dbReference type="Pfam" id="PF15636">
    <property type="entry name" value="Tox-GHH"/>
    <property type="match status" value="1"/>
</dbReference>
<reference evidence="5 7" key="1">
    <citation type="journal article" date="2013" name="Genome Biol.">
        <title>Draft genome of the mountain pine beetle, Dendroctonus ponderosae Hopkins, a major forest pest.</title>
        <authorList>
            <person name="Keeling C.I."/>
            <person name="Yuen M.M."/>
            <person name="Liao N.Y."/>
            <person name="Docking T.R."/>
            <person name="Chan S.K."/>
            <person name="Taylor G.A."/>
            <person name="Palmquist D.L."/>
            <person name="Jackman S.D."/>
            <person name="Nguyen A."/>
            <person name="Li M."/>
            <person name="Henderson H."/>
            <person name="Janes J.K."/>
            <person name="Zhao Y."/>
            <person name="Pandoh P."/>
            <person name="Moore R."/>
            <person name="Sperling F.A."/>
            <person name="Huber D.P."/>
            <person name="Birol I."/>
            <person name="Jones S.J."/>
            <person name="Bohlmann J."/>
        </authorList>
    </citation>
    <scope>NUCLEOTIDE SEQUENCE</scope>
</reference>
<accession>N6UN90</accession>
<dbReference type="PANTHER" id="PTHR11219">
    <property type="entry name" value="TENEURIN AND N-ACETYLGLUCOSAMINE-1-PHOSPHODIESTER ALPHA-N-ACETYLGLUCOSAMINIDASE"/>
    <property type="match status" value="1"/>
</dbReference>
<dbReference type="OrthoDB" id="442731at2759"/>
<feature type="non-terminal residue" evidence="5">
    <location>
        <position position="1"/>
    </location>
</feature>
<sequence>MRLFQKKRHIARSSFIQTKQIHNTRNIYTREIANNAIEFAYKIAFMCYIGILVSKSDAGEAIVSSVPAANPIYSDVYTSVFNRSYLLPFFFVVHNNQQDAFYFIKKDSWKINDDKTQLKRLQGQVNTTFHENVRENGSGNNYFDVKIHETNVVINLRYGTTMEKEKQRLLHHAKLTAIRKAWHKEKEASKNGFNGSFDWSQSEIEELIKNGYIASYEGQYVHDVQEYPELAEDPYNIRFVKKQTEATKKGRRKRDTRPNRCPNVWWLTWSEC</sequence>
<evidence type="ECO:0000313" key="6">
    <source>
        <dbReference type="EnsemblMetazoa" id="XP_019772370.1"/>
    </source>
</evidence>
<reference evidence="6" key="2">
    <citation type="submission" date="2024-08" db="UniProtKB">
        <authorList>
            <consortium name="EnsemblMetazoa"/>
        </authorList>
    </citation>
    <scope>IDENTIFICATION</scope>
</reference>
<dbReference type="InterPro" id="IPR051216">
    <property type="entry name" value="Teneurin"/>
</dbReference>
<gene>
    <name evidence="6" type="primary">109545970</name>
    <name evidence="5" type="ORF">YQE_01453</name>
</gene>
<keyword evidence="1" id="KW-0245">EGF-like domain</keyword>
<proteinExistence type="predicted"/>
<name>N6UN90_DENPD</name>
<dbReference type="PANTHER" id="PTHR11219:SF69">
    <property type="entry name" value="TENEURIN-A"/>
    <property type="match status" value="1"/>
</dbReference>
<keyword evidence="2" id="KW-0677">Repeat</keyword>
<dbReference type="EnsemblMetazoa" id="XM_019916811.1">
    <property type="protein sequence ID" value="XP_019772370.1"/>
    <property type="gene ID" value="LOC109545970"/>
</dbReference>
<dbReference type="HOGENOM" id="CLU_1024024_0_0_1"/>
<protein>
    <recommendedName>
        <fullName evidence="4">Tox-GHH domain-containing protein</fullName>
    </recommendedName>
</protein>
<evidence type="ECO:0000256" key="2">
    <source>
        <dbReference type="ARBA" id="ARBA00022737"/>
    </source>
</evidence>
<evidence type="ECO:0000313" key="5">
    <source>
        <dbReference type="EMBL" id="ENN82171.1"/>
    </source>
</evidence>
<keyword evidence="7" id="KW-1185">Reference proteome</keyword>
<evidence type="ECO:0000256" key="3">
    <source>
        <dbReference type="ARBA" id="ARBA00023157"/>
    </source>
</evidence>
<dbReference type="AlphaFoldDB" id="N6UN90"/>
<feature type="domain" description="Tox-GHH" evidence="4">
    <location>
        <begin position="164"/>
        <end position="241"/>
    </location>
</feature>
<dbReference type="EMBL" id="KB739673">
    <property type="protein sequence ID" value="ENN82171.1"/>
    <property type="molecule type" value="Genomic_DNA"/>
</dbReference>
<evidence type="ECO:0000259" key="4">
    <source>
        <dbReference type="Pfam" id="PF15636"/>
    </source>
</evidence>
<organism evidence="5">
    <name type="scientific">Dendroctonus ponderosae</name>
    <name type="common">Mountain pine beetle</name>
    <dbReference type="NCBI Taxonomy" id="77166"/>
    <lineage>
        <taxon>Eukaryota</taxon>
        <taxon>Metazoa</taxon>
        <taxon>Ecdysozoa</taxon>
        <taxon>Arthropoda</taxon>
        <taxon>Hexapoda</taxon>
        <taxon>Insecta</taxon>
        <taxon>Pterygota</taxon>
        <taxon>Neoptera</taxon>
        <taxon>Endopterygota</taxon>
        <taxon>Coleoptera</taxon>
        <taxon>Polyphaga</taxon>
        <taxon>Cucujiformia</taxon>
        <taxon>Curculionidae</taxon>
        <taxon>Scolytinae</taxon>
        <taxon>Dendroctonus</taxon>
    </lineage>
</organism>
<evidence type="ECO:0000313" key="7">
    <source>
        <dbReference type="Proteomes" id="UP000019118"/>
    </source>
</evidence>
<keyword evidence="3" id="KW-1015">Disulfide bond</keyword>